<dbReference type="Ensembl" id="ENSCSAVT00000018871.1">
    <property type="protein sequence ID" value="ENSCSAVP00000018668.1"/>
    <property type="gene ID" value="ENSCSAVG00000010967.1"/>
</dbReference>
<feature type="transmembrane region" description="Helical" evidence="9">
    <location>
        <begin position="37"/>
        <end position="59"/>
    </location>
</feature>
<dbReference type="OMA" id="AIMYVIQ"/>
<evidence type="ECO:0008006" key="12">
    <source>
        <dbReference type="Google" id="ProtNLM"/>
    </source>
</evidence>
<sequence>MSAIKYVVLVLLVLQTTCMVLIVRYTRTVKSEGPRYLPSTVVLLAEFVKFLSCLFVIFYQCGFHLRKFISEVKHGIFGNPLETIKISVPSGIYAFQNNLLFVALNYLDAPTYQVTYQLKILMTALFSTVVLRKRLSSTQWISLVLLMVGVALVQYPSEGTSVESAQSWSNRMFGVGSLLIACASSGFAGVYFEMLLKNSNISLWIRNIQMAIFGILFSGLTVAFTNWDIISKDGFFQGYSTPVLVVLLLQAYGGILVACVVQYTDNIIKGFATSLSIIVSTVVSYLIFNDMQPTRAFTIGTILVIGATFVYGLGSRGNTTNKSNGKER</sequence>
<dbReference type="SUPFAM" id="SSF103481">
    <property type="entry name" value="Multidrug resistance efflux transporter EmrE"/>
    <property type="match status" value="1"/>
</dbReference>
<accession>H2ZM52</accession>
<dbReference type="Proteomes" id="UP000007875">
    <property type="component" value="Unassembled WGS sequence"/>
</dbReference>
<evidence type="ECO:0000313" key="10">
    <source>
        <dbReference type="Ensembl" id="ENSCSAVP00000018668.1"/>
    </source>
</evidence>
<feature type="transmembrane region" description="Helical" evidence="9">
    <location>
        <begin position="175"/>
        <end position="196"/>
    </location>
</feature>
<evidence type="ECO:0000256" key="2">
    <source>
        <dbReference type="ARBA" id="ARBA00009976"/>
    </source>
</evidence>
<dbReference type="GO" id="GO:0000139">
    <property type="term" value="C:Golgi membrane"/>
    <property type="evidence" value="ECO:0007669"/>
    <property type="project" value="UniProtKB-SubCell"/>
</dbReference>
<dbReference type="STRING" id="51511.ENSCSAVP00000018668"/>
<dbReference type="InterPro" id="IPR037185">
    <property type="entry name" value="EmrE-like"/>
</dbReference>
<dbReference type="HOGENOM" id="CLU_024645_1_0_1"/>
<evidence type="ECO:0000256" key="8">
    <source>
        <dbReference type="ARBA" id="ARBA00023136"/>
    </source>
</evidence>
<dbReference type="Pfam" id="PF04142">
    <property type="entry name" value="Nuc_sug_transp"/>
    <property type="match status" value="1"/>
</dbReference>
<evidence type="ECO:0000256" key="9">
    <source>
        <dbReference type="SAM" id="Phobius"/>
    </source>
</evidence>
<dbReference type="PANTHER" id="PTHR10231">
    <property type="entry name" value="NUCLEOTIDE-SUGAR TRANSMEMBRANE TRANSPORTER"/>
    <property type="match status" value="1"/>
</dbReference>
<dbReference type="GO" id="GO:0015165">
    <property type="term" value="F:pyrimidine nucleotide-sugar transmembrane transporter activity"/>
    <property type="evidence" value="ECO:0007669"/>
    <property type="project" value="InterPro"/>
</dbReference>
<keyword evidence="8 9" id="KW-0472">Membrane</keyword>
<keyword evidence="5 9" id="KW-0812">Transmembrane</keyword>
<feature type="transmembrane region" description="Helical" evidence="9">
    <location>
        <begin position="268"/>
        <end position="288"/>
    </location>
</feature>
<dbReference type="AlphaFoldDB" id="H2ZM52"/>
<keyword evidence="7" id="KW-0333">Golgi apparatus</keyword>
<keyword evidence="6 9" id="KW-1133">Transmembrane helix</keyword>
<dbReference type="GeneTree" id="ENSGT00950000182827"/>
<evidence type="ECO:0000256" key="5">
    <source>
        <dbReference type="ARBA" id="ARBA00022692"/>
    </source>
</evidence>
<reference evidence="10" key="3">
    <citation type="submission" date="2025-09" db="UniProtKB">
        <authorList>
            <consortium name="Ensembl"/>
        </authorList>
    </citation>
    <scope>IDENTIFICATION</scope>
</reference>
<reference evidence="11" key="1">
    <citation type="submission" date="2003-08" db="EMBL/GenBank/DDBJ databases">
        <authorList>
            <person name="Birren B."/>
            <person name="Nusbaum C."/>
            <person name="Abebe A."/>
            <person name="Abouelleil A."/>
            <person name="Adekoya E."/>
            <person name="Ait-zahra M."/>
            <person name="Allen N."/>
            <person name="Allen T."/>
            <person name="An P."/>
            <person name="Anderson M."/>
            <person name="Anderson S."/>
            <person name="Arachchi H."/>
            <person name="Armbruster J."/>
            <person name="Bachantsang P."/>
            <person name="Baldwin J."/>
            <person name="Barry A."/>
            <person name="Bayul T."/>
            <person name="Blitshsteyn B."/>
            <person name="Bloom T."/>
            <person name="Blye J."/>
            <person name="Boguslavskiy L."/>
            <person name="Borowsky M."/>
            <person name="Boukhgalter B."/>
            <person name="Brunache A."/>
            <person name="Butler J."/>
            <person name="Calixte N."/>
            <person name="Calvo S."/>
            <person name="Camarata J."/>
            <person name="Campo K."/>
            <person name="Chang J."/>
            <person name="Cheshatsang Y."/>
            <person name="Citroen M."/>
            <person name="Collymore A."/>
            <person name="Considine T."/>
            <person name="Cook A."/>
            <person name="Cooke P."/>
            <person name="Corum B."/>
            <person name="Cuomo C."/>
            <person name="David R."/>
            <person name="Dawoe T."/>
            <person name="Degray S."/>
            <person name="Dodge S."/>
            <person name="Dooley K."/>
            <person name="Dorje P."/>
            <person name="Dorjee K."/>
            <person name="Dorris L."/>
            <person name="Duffey N."/>
            <person name="Dupes A."/>
            <person name="Elkins T."/>
            <person name="Engels R."/>
            <person name="Erickson J."/>
            <person name="Farina A."/>
            <person name="Faro S."/>
            <person name="Ferreira P."/>
            <person name="Fischer H."/>
            <person name="Fitzgerald M."/>
            <person name="Foley K."/>
            <person name="Gage D."/>
            <person name="Galagan J."/>
            <person name="Gearin G."/>
            <person name="Gnerre S."/>
            <person name="Gnirke A."/>
            <person name="Goyette A."/>
            <person name="Graham J."/>
            <person name="Grandbois E."/>
            <person name="Gyaltsen K."/>
            <person name="Hafez N."/>
            <person name="Hagopian D."/>
            <person name="Hagos B."/>
            <person name="Hall J."/>
            <person name="Hatcher B."/>
            <person name="Heller A."/>
            <person name="Higgins H."/>
            <person name="Honan T."/>
            <person name="Horn A."/>
            <person name="Houde N."/>
            <person name="Hughes L."/>
            <person name="Hulme W."/>
            <person name="Husby E."/>
            <person name="Iliev I."/>
            <person name="Jaffe D."/>
            <person name="Jones C."/>
            <person name="Kamal M."/>
            <person name="Kamat A."/>
            <person name="Kamvysselis M."/>
            <person name="Karlsson E."/>
            <person name="Kells C."/>
            <person name="Kieu A."/>
            <person name="Kisner P."/>
            <person name="Kodira C."/>
            <person name="Kulbokas E."/>
            <person name="Labutti K."/>
            <person name="Lama D."/>
            <person name="Landers T."/>
            <person name="Leger J."/>
            <person name="Levine S."/>
            <person name="Lewis D."/>
            <person name="Lewis T."/>
            <person name="Lindblad-toh K."/>
            <person name="Liu X."/>
            <person name="Lokyitsang T."/>
            <person name="Lokyitsang Y."/>
            <person name="Lucien O."/>
            <person name="Lui A."/>
            <person name="Ma L.J."/>
            <person name="Mabbitt R."/>
            <person name="Macdonald J."/>
            <person name="Maclean C."/>
            <person name="Major J."/>
            <person name="Manning J."/>
            <person name="Marabella R."/>
            <person name="Maru K."/>
            <person name="Matthews C."/>
            <person name="Mauceli E."/>
            <person name="Mccarthy M."/>
            <person name="Mcdonough S."/>
            <person name="Mcghee T."/>
            <person name="Meldrim J."/>
            <person name="Meneus L."/>
            <person name="Mesirov J."/>
            <person name="Mihalev A."/>
            <person name="Mihova T."/>
            <person name="Mikkelsen T."/>
            <person name="Mlenga V."/>
            <person name="Moru K."/>
            <person name="Mozes J."/>
            <person name="Mulrain L."/>
            <person name="Munson G."/>
            <person name="Naylor J."/>
            <person name="Newes C."/>
            <person name="Nguyen C."/>
            <person name="Nguyen N."/>
            <person name="Nguyen T."/>
            <person name="Nicol R."/>
            <person name="Nielsen C."/>
            <person name="Nizzari M."/>
            <person name="Norbu C."/>
            <person name="Norbu N."/>
            <person name="O'donnell P."/>
            <person name="Okoawo O."/>
            <person name="O'leary S."/>
            <person name="Omotosho B."/>
            <person name="O'neill K."/>
            <person name="Osman S."/>
            <person name="Parker S."/>
            <person name="Perrin D."/>
            <person name="Phunkhang P."/>
            <person name="Piqani B."/>
            <person name="Purcell S."/>
            <person name="Rachupka T."/>
            <person name="Ramasamy U."/>
            <person name="Rameau R."/>
            <person name="Ray V."/>
            <person name="Raymond C."/>
            <person name="Retta R."/>
            <person name="Richardson S."/>
            <person name="Rise C."/>
            <person name="Rodriguez J."/>
            <person name="Rogers J."/>
            <person name="Rogov P."/>
            <person name="Rutman M."/>
            <person name="Schupbach R."/>
            <person name="Seaman C."/>
            <person name="Settipalli S."/>
            <person name="Sharpe T."/>
            <person name="Sheridan J."/>
            <person name="Sherpa N."/>
            <person name="Shi J."/>
            <person name="Smirnov S."/>
            <person name="Smith C."/>
            <person name="Sougnez C."/>
            <person name="Spencer B."/>
            <person name="Stalker J."/>
            <person name="Stange-thomann N."/>
            <person name="Stavropoulos S."/>
            <person name="Stetson K."/>
            <person name="Stone C."/>
            <person name="Stone S."/>
            <person name="Stubbs M."/>
            <person name="Talamas J."/>
            <person name="Tchuinga P."/>
            <person name="Tenzing P."/>
            <person name="Tesfaye S."/>
            <person name="Theodore J."/>
            <person name="Thoulutsang Y."/>
            <person name="Topham K."/>
            <person name="Towey S."/>
            <person name="Tsamla T."/>
            <person name="Tsomo N."/>
            <person name="Vallee D."/>
            <person name="Vassiliev H."/>
            <person name="Venkataraman V."/>
            <person name="Vinson J."/>
            <person name="Vo A."/>
            <person name="Wade C."/>
            <person name="Wang S."/>
            <person name="Wangchuk T."/>
            <person name="Wangdi T."/>
            <person name="Whittaker C."/>
            <person name="Wilkinson J."/>
            <person name="Wu Y."/>
            <person name="Wyman D."/>
            <person name="Yadav S."/>
            <person name="Yang S."/>
            <person name="Yang X."/>
            <person name="Yeager S."/>
            <person name="Yee E."/>
            <person name="Young G."/>
            <person name="Zainoun J."/>
            <person name="Zembeck L."/>
            <person name="Zimmer A."/>
            <person name="Zody M."/>
            <person name="Lander E."/>
        </authorList>
    </citation>
    <scope>NUCLEOTIDE SEQUENCE [LARGE SCALE GENOMIC DNA]</scope>
</reference>
<evidence type="ECO:0000256" key="3">
    <source>
        <dbReference type="ARBA" id="ARBA00022448"/>
    </source>
</evidence>
<comment type="similarity">
    <text evidence="2">Belongs to the nucleotide-sugar transporter family. SLC35A subfamily.</text>
</comment>
<feature type="transmembrane region" description="Helical" evidence="9">
    <location>
        <begin position="208"/>
        <end position="227"/>
    </location>
</feature>
<feature type="transmembrane region" description="Helical" evidence="9">
    <location>
        <begin position="138"/>
        <end position="155"/>
    </location>
</feature>
<reference evidence="10" key="2">
    <citation type="submission" date="2025-08" db="UniProtKB">
        <authorList>
            <consortium name="Ensembl"/>
        </authorList>
    </citation>
    <scope>IDENTIFICATION</scope>
</reference>
<evidence type="ECO:0000256" key="6">
    <source>
        <dbReference type="ARBA" id="ARBA00022989"/>
    </source>
</evidence>
<dbReference type="eggNOG" id="KOG2234">
    <property type="taxonomic scope" value="Eukaryota"/>
</dbReference>
<dbReference type="FunFam" id="1.10.3730.20:FF:000037">
    <property type="entry name" value="Nucleotide Sugar TransPorter family"/>
    <property type="match status" value="1"/>
</dbReference>
<proteinExistence type="inferred from homology"/>
<feature type="transmembrane region" description="Helical" evidence="9">
    <location>
        <begin position="6"/>
        <end position="25"/>
    </location>
</feature>
<dbReference type="NCBIfam" id="TIGR00803">
    <property type="entry name" value="nst"/>
    <property type="match status" value="1"/>
</dbReference>
<evidence type="ECO:0000313" key="11">
    <source>
        <dbReference type="Proteomes" id="UP000007875"/>
    </source>
</evidence>
<keyword evidence="3" id="KW-0813">Transport</keyword>
<evidence type="ECO:0000256" key="1">
    <source>
        <dbReference type="ARBA" id="ARBA00004653"/>
    </source>
</evidence>
<dbReference type="FunCoup" id="H2ZM52">
    <property type="interactions" value="3"/>
</dbReference>
<name>H2ZM52_CIOSA</name>
<protein>
    <recommendedName>
        <fullName evidence="12">UDP-N-acetylglucosamine transporter</fullName>
    </recommendedName>
</protein>
<dbReference type="PIRSF" id="PIRSF005799">
    <property type="entry name" value="UDP-gal_transpt"/>
    <property type="match status" value="1"/>
</dbReference>
<dbReference type="Gene3D" id="1.10.3730.20">
    <property type="match status" value="1"/>
</dbReference>
<keyword evidence="11" id="KW-1185">Reference proteome</keyword>
<feature type="transmembrane region" description="Helical" evidence="9">
    <location>
        <begin position="294"/>
        <end position="314"/>
    </location>
</feature>
<evidence type="ECO:0000256" key="7">
    <source>
        <dbReference type="ARBA" id="ARBA00023034"/>
    </source>
</evidence>
<keyword evidence="4" id="KW-0762">Sugar transport</keyword>
<dbReference type="InterPro" id="IPR007271">
    <property type="entry name" value="Nuc_sug_transpt"/>
</dbReference>
<feature type="transmembrane region" description="Helical" evidence="9">
    <location>
        <begin position="239"/>
        <end position="261"/>
    </location>
</feature>
<evidence type="ECO:0000256" key="4">
    <source>
        <dbReference type="ARBA" id="ARBA00022597"/>
    </source>
</evidence>
<organism evidence="10 11">
    <name type="scientific">Ciona savignyi</name>
    <name type="common">Pacific transparent sea squirt</name>
    <dbReference type="NCBI Taxonomy" id="51511"/>
    <lineage>
        <taxon>Eukaryota</taxon>
        <taxon>Metazoa</taxon>
        <taxon>Chordata</taxon>
        <taxon>Tunicata</taxon>
        <taxon>Ascidiacea</taxon>
        <taxon>Phlebobranchia</taxon>
        <taxon>Cionidae</taxon>
        <taxon>Ciona</taxon>
    </lineage>
</organism>
<dbReference type="InParanoid" id="H2ZM52"/>
<comment type="subcellular location">
    <subcellularLocation>
        <location evidence="1">Golgi apparatus membrane</location>
        <topology evidence="1">Multi-pass membrane protein</topology>
    </subcellularLocation>
</comment>